<keyword evidence="3" id="KW-1185">Reference proteome</keyword>
<gene>
    <name evidence="2" type="ORF">EV356DRAFT_278327</name>
</gene>
<evidence type="ECO:0000256" key="1">
    <source>
        <dbReference type="SAM" id="MobiDB-lite"/>
    </source>
</evidence>
<dbReference type="Proteomes" id="UP000800092">
    <property type="component" value="Unassembled WGS sequence"/>
</dbReference>
<accession>A0A6A6H1R4</accession>
<feature type="compositionally biased region" description="Polar residues" evidence="1">
    <location>
        <begin position="52"/>
        <end position="70"/>
    </location>
</feature>
<dbReference type="EMBL" id="ML991822">
    <property type="protein sequence ID" value="KAF2231788.1"/>
    <property type="molecule type" value="Genomic_DNA"/>
</dbReference>
<feature type="region of interest" description="Disordered" evidence="1">
    <location>
        <begin position="1"/>
        <end position="146"/>
    </location>
</feature>
<feature type="compositionally biased region" description="Polar residues" evidence="1">
    <location>
        <begin position="21"/>
        <end position="41"/>
    </location>
</feature>
<reference evidence="2" key="1">
    <citation type="journal article" date="2020" name="Stud. Mycol.">
        <title>101 Dothideomycetes genomes: a test case for predicting lifestyles and emergence of pathogens.</title>
        <authorList>
            <person name="Haridas S."/>
            <person name="Albert R."/>
            <person name="Binder M."/>
            <person name="Bloem J."/>
            <person name="Labutti K."/>
            <person name="Salamov A."/>
            <person name="Andreopoulos B."/>
            <person name="Baker S."/>
            <person name="Barry K."/>
            <person name="Bills G."/>
            <person name="Bluhm B."/>
            <person name="Cannon C."/>
            <person name="Castanera R."/>
            <person name="Culley D."/>
            <person name="Daum C."/>
            <person name="Ezra D."/>
            <person name="Gonzalez J."/>
            <person name="Henrissat B."/>
            <person name="Kuo A."/>
            <person name="Liang C."/>
            <person name="Lipzen A."/>
            <person name="Lutzoni F."/>
            <person name="Magnuson J."/>
            <person name="Mondo S."/>
            <person name="Nolan M."/>
            <person name="Ohm R."/>
            <person name="Pangilinan J."/>
            <person name="Park H.-J."/>
            <person name="Ramirez L."/>
            <person name="Alfaro M."/>
            <person name="Sun H."/>
            <person name="Tritt A."/>
            <person name="Yoshinaga Y."/>
            <person name="Zwiers L.-H."/>
            <person name="Turgeon B."/>
            <person name="Goodwin S."/>
            <person name="Spatafora J."/>
            <person name="Crous P."/>
            <person name="Grigoriev I."/>
        </authorList>
    </citation>
    <scope>NUCLEOTIDE SEQUENCE</scope>
    <source>
        <strain evidence="2">Tuck. ex Michener</strain>
    </source>
</reference>
<feature type="compositionally biased region" description="Low complexity" evidence="1">
    <location>
        <begin position="71"/>
        <end position="92"/>
    </location>
</feature>
<proteinExistence type="predicted"/>
<protein>
    <submittedName>
        <fullName evidence="2">Uncharacterized protein</fullName>
    </submittedName>
</protein>
<name>A0A6A6H1R4_VIRVR</name>
<organism evidence="2 3">
    <name type="scientific">Viridothelium virens</name>
    <name type="common">Speckled blister lichen</name>
    <name type="synonym">Trypethelium virens</name>
    <dbReference type="NCBI Taxonomy" id="1048519"/>
    <lineage>
        <taxon>Eukaryota</taxon>
        <taxon>Fungi</taxon>
        <taxon>Dikarya</taxon>
        <taxon>Ascomycota</taxon>
        <taxon>Pezizomycotina</taxon>
        <taxon>Dothideomycetes</taxon>
        <taxon>Dothideomycetes incertae sedis</taxon>
        <taxon>Trypetheliales</taxon>
        <taxon>Trypetheliaceae</taxon>
        <taxon>Viridothelium</taxon>
    </lineage>
</organism>
<evidence type="ECO:0000313" key="2">
    <source>
        <dbReference type="EMBL" id="KAF2231788.1"/>
    </source>
</evidence>
<feature type="compositionally biased region" description="Polar residues" evidence="1">
    <location>
        <begin position="1"/>
        <end position="14"/>
    </location>
</feature>
<dbReference type="AlphaFoldDB" id="A0A6A6H1R4"/>
<feature type="compositionally biased region" description="Polar residues" evidence="1">
    <location>
        <begin position="134"/>
        <end position="143"/>
    </location>
</feature>
<sequence length="179" mass="19835">MTLTMARQNPQYTLGSEAHSLRSSPSFHGRQVTPQTSQSRLRSPVSLPCSPQPSSSAALRFQEMTTSPTRTPGAYAASPPSTSSSTPSGTGARSLATSPWDESQQRRLERVTSYSAARHPSHSTTPSRTHSEELQQSDPSQQPFHFRHKLKTALKDFFKRDAVDEGHDCQKLQDTHWTD</sequence>
<dbReference type="OrthoDB" id="10446005at2759"/>
<evidence type="ECO:0000313" key="3">
    <source>
        <dbReference type="Proteomes" id="UP000800092"/>
    </source>
</evidence>